<feature type="transmembrane region" description="Helical" evidence="6">
    <location>
        <begin position="298"/>
        <end position="317"/>
    </location>
</feature>
<evidence type="ECO:0000256" key="1">
    <source>
        <dbReference type="ARBA" id="ARBA00004651"/>
    </source>
</evidence>
<dbReference type="EMBL" id="PDSK01000036">
    <property type="protein sequence ID" value="PIE35682.1"/>
    <property type="molecule type" value="Genomic_DNA"/>
</dbReference>
<evidence type="ECO:0000256" key="3">
    <source>
        <dbReference type="ARBA" id="ARBA00022692"/>
    </source>
</evidence>
<name>A0A2G6KKX2_9BACT</name>
<feature type="transmembrane region" description="Helical" evidence="6">
    <location>
        <begin position="219"/>
        <end position="238"/>
    </location>
</feature>
<keyword evidence="4 6" id="KW-1133">Transmembrane helix</keyword>
<gene>
    <name evidence="7" type="ORF">CSA56_03250</name>
</gene>
<feature type="transmembrane region" description="Helical" evidence="6">
    <location>
        <begin position="100"/>
        <end position="121"/>
    </location>
</feature>
<feature type="transmembrane region" description="Helical" evidence="6">
    <location>
        <begin position="57"/>
        <end position="88"/>
    </location>
</feature>
<dbReference type="CDD" id="cd06579">
    <property type="entry name" value="TM_PBP1_transp_AraH_like"/>
    <property type="match status" value="1"/>
</dbReference>
<keyword evidence="5 6" id="KW-0472">Membrane</keyword>
<feature type="transmembrane region" description="Helical" evidence="6">
    <location>
        <begin position="166"/>
        <end position="188"/>
    </location>
</feature>
<evidence type="ECO:0000313" key="7">
    <source>
        <dbReference type="EMBL" id="PIE35682.1"/>
    </source>
</evidence>
<sequence length="326" mass="34855">MKKTDIGSTVLRTATQQKAFLAIIGIAVLMGLSPLFGNEHNFFTQYNIYDMLNSTSILVIVGFGITLVTIAGGIDLSVGGTYVIGGIVAIQFMNVMPIPLAIVCAVLVCACIGAINGYLVVYHKLEPFIITLGMGFLLKGVALQITDARPISPKSLAFMKIANYKVWGTVPRLIPITLVFFVLVYILLRYTQYGRNLYAIGGDYEVAEYSGIKVKIIRASTYVLSASLAAVAGILLSSKLNSGSAVYGDLVTLYVICACVVGGISLAGGVGGATRALLGLLMFGVMQNALNMLSIDPYIQDLIIGIVIVTIIGLDSYSRKRKREMV</sequence>
<comment type="caution">
    <text evidence="7">The sequence shown here is derived from an EMBL/GenBank/DDBJ whole genome shotgun (WGS) entry which is preliminary data.</text>
</comment>
<dbReference type="PANTHER" id="PTHR32196:SF72">
    <property type="entry name" value="RIBOSE IMPORT PERMEASE PROTEIN RBSC"/>
    <property type="match status" value="1"/>
</dbReference>
<keyword evidence="2" id="KW-1003">Cell membrane</keyword>
<evidence type="ECO:0000256" key="4">
    <source>
        <dbReference type="ARBA" id="ARBA00022989"/>
    </source>
</evidence>
<dbReference type="PANTHER" id="PTHR32196">
    <property type="entry name" value="ABC TRANSPORTER PERMEASE PROTEIN YPHD-RELATED-RELATED"/>
    <property type="match status" value="1"/>
</dbReference>
<evidence type="ECO:0000313" key="8">
    <source>
        <dbReference type="Proteomes" id="UP000230821"/>
    </source>
</evidence>
<evidence type="ECO:0008006" key="9">
    <source>
        <dbReference type="Google" id="ProtNLM"/>
    </source>
</evidence>
<evidence type="ECO:0000256" key="6">
    <source>
        <dbReference type="SAM" id="Phobius"/>
    </source>
</evidence>
<evidence type="ECO:0000256" key="5">
    <source>
        <dbReference type="ARBA" id="ARBA00023136"/>
    </source>
</evidence>
<accession>A0A2G6KKX2</accession>
<proteinExistence type="predicted"/>
<feature type="transmembrane region" description="Helical" evidence="6">
    <location>
        <begin position="127"/>
        <end position="145"/>
    </location>
</feature>
<dbReference type="AlphaFoldDB" id="A0A2G6KKX2"/>
<evidence type="ECO:0000256" key="2">
    <source>
        <dbReference type="ARBA" id="ARBA00022475"/>
    </source>
</evidence>
<dbReference type="GO" id="GO:0005886">
    <property type="term" value="C:plasma membrane"/>
    <property type="evidence" value="ECO:0007669"/>
    <property type="project" value="UniProtKB-SubCell"/>
</dbReference>
<organism evidence="7 8">
    <name type="scientific">candidate division KSB3 bacterium</name>
    <dbReference type="NCBI Taxonomy" id="2044937"/>
    <lineage>
        <taxon>Bacteria</taxon>
        <taxon>candidate division KSB3</taxon>
    </lineage>
</organism>
<dbReference type="InterPro" id="IPR001851">
    <property type="entry name" value="ABC_transp_permease"/>
</dbReference>
<dbReference type="GO" id="GO:0022857">
    <property type="term" value="F:transmembrane transporter activity"/>
    <property type="evidence" value="ECO:0007669"/>
    <property type="project" value="InterPro"/>
</dbReference>
<keyword evidence="3 6" id="KW-0812">Transmembrane</keyword>
<comment type="subcellular location">
    <subcellularLocation>
        <location evidence="1">Cell membrane</location>
        <topology evidence="1">Multi-pass membrane protein</topology>
    </subcellularLocation>
</comment>
<dbReference type="Pfam" id="PF02653">
    <property type="entry name" value="BPD_transp_2"/>
    <property type="match status" value="1"/>
</dbReference>
<protein>
    <recommendedName>
        <fullName evidence="9">ABC transporter permease</fullName>
    </recommendedName>
</protein>
<reference evidence="7 8" key="1">
    <citation type="submission" date="2017-10" db="EMBL/GenBank/DDBJ databases">
        <title>Novel microbial diversity and functional potential in the marine mammal oral microbiome.</title>
        <authorList>
            <person name="Dudek N.K."/>
            <person name="Sun C.L."/>
            <person name="Burstein D."/>
            <person name="Kantor R.S."/>
            <person name="Aliaga Goltsman D.S."/>
            <person name="Bik E.M."/>
            <person name="Thomas B.C."/>
            <person name="Banfield J.F."/>
            <person name="Relman D.A."/>
        </authorList>
    </citation>
    <scope>NUCLEOTIDE SEQUENCE [LARGE SCALE GENOMIC DNA]</scope>
    <source>
        <strain evidence="7">DOLJORAL78_47_16</strain>
    </source>
</reference>
<feature type="transmembrane region" description="Helical" evidence="6">
    <location>
        <begin position="20"/>
        <end position="37"/>
    </location>
</feature>
<dbReference type="Proteomes" id="UP000230821">
    <property type="component" value="Unassembled WGS sequence"/>
</dbReference>
<feature type="transmembrane region" description="Helical" evidence="6">
    <location>
        <begin position="250"/>
        <end position="278"/>
    </location>
</feature>